<proteinExistence type="predicted"/>
<accession>A0A1H9VLI2</accession>
<dbReference type="InterPro" id="IPR013216">
    <property type="entry name" value="Methyltransf_11"/>
</dbReference>
<reference evidence="2 3" key="1">
    <citation type="submission" date="2016-10" db="EMBL/GenBank/DDBJ databases">
        <authorList>
            <person name="de Groot N.N."/>
        </authorList>
    </citation>
    <scope>NUCLEOTIDE SEQUENCE [LARGE SCALE GENOMIC DNA]</scope>
    <source>
        <strain evidence="2 3">DSM 23042</strain>
    </source>
</reference>
<dbReference type="GO" id="GO:0032259">
    <property type="term" value="P:methylation"/>
    <property type="evidence" value="ECO:0007669"/>
    <property type="project" value="UniProtKB-KW"/>
</dbReference>
<protein>
    <submittedName>
        <fullName evidence="2">Methyltransferase domain-containing protein</fullName>
    </submittedName>
</protein>
<keyword evidence="2" id="KW-0489">Methyltransferase</keyword>
<dbReference type="EMBL" id="FOGU01000007">
    <property type="protein sequence ID" value="SES22401.1"/>
    <property type="molecule type" value="Genomic_DNA"/>
</dbReference>
<dbReference type="Proteomes" id="UP000198885">
    <property type="component" value="Unassembled WGS sequence"/>
</dbReference>
<feature type="domain" description="Methyltransferase type 11" evidence="1">
    <location>
        <begin position="47"/>
        <end position="142"/>
    </location>
</feature>
<dbReference type="SUPFAM" id="SSF53335">
    <property type="entry name" value="S-adenosyl-L-methionine-dependent methyltransferases"/>
    <property type="match status" value="1"/>
</dbReference>
<dbReference type="PANTHER" id="PTHR43591">
    <property type="entry name" value="METHYLTRANSFERASE"/>
    <property type="match status" value="1"/>
</dbReference>
<evidence type="ECO:0000313" key="2">
    <source>
        <dbReference type="EMBL" id="SES22401.1"/>
    </source>
</evidence>
<dbReference type="CDD" id="cd02440">
    <property type="entry name" value="AdoMet_MTases"/>
    <property type="match status" value="1"/>
</dbReference>
<sequence length="266" mass="28744">MNTETLSLEAQMWGGPGRSYDGISFGLSDTISHTVQALWPRPGEQILDIGTGTGWGARLAAWRGAYVTGMDIAPGMLKAAETLSVGLDPRPVFQRGAAEALPFDNSSFDGVLSTYGVIFSSEPTRAAAEMARVLRTGGRLAIATWADDPEGYIAGFFSLVGKWSDAPPPPASPFDWGRPDWLQATLGGLFEIEVREQVTTLYAPDVATVWAEYVTGFGPVADTYAALPPDRREAFRAAFQDFHRTYEATQGLTIPRLALVVRGVRI</sequence>
<dbReference type="Pfam" id="PF08241">
    <property type="entry name" value="Methyltransf_11"/>
    <property type="match status" value="1"/>
</dbReference>
<dbReference type="RefSeq" id="WP_218142544.1">
    <property type="nucleotide sequence ID" value="NZ_FOGU01000007.1"/>
</dbReference>
<dbReference type="Gene3D" id="3.40.50.150">
    <property type="entry name" value="Vaccinia Virus protein VP39"/>
    <property type="match status" value="1"/>
</dbReference>
<dbReference type="AlphaFoldDB" id="A0A1H9VLI2"/>
<gene>
    <name evidence="2" type="ORF">SAMN04490244_107207</name>
</gene>
<evidence type="ECO:0000259" key="1">
    <source>
        <dbReference type="Pfam" id="PF08241"/>
    </source>
</evidence>
<name>A0A1H9VLI2_9RHOB</name>
<organism evidence="2 3">
    <name type="scientific">Tranquillimonas rosea</name>
    <dbReference type="NCBI Taxonomy" id="641238"/>
    <lineage>
        <taxon>Bacteria</taxon>
        <taxon>Pseudomonadati</taxon>
        <taxon>Pseudomonadota</taxon>
        <taxon>Alphaproteobacteria</taxon>
        <taxon>Rhodobacterales</taxon>
        <taxon>Roseobacteraceae</taxon>
        <taxon>Tranquillimonas</taxon>
    </lineage>
</organism>
<dbReference type="STRING" id="641238.SAMN04490244_107207"/>
<evidence type="ECO:0000313" key="3">
    <source>
        <dbReference type="Proteomes" id="UP000198885"/>
    </source>
</evidence>
<dbReference type="InterPro" id="IPR029063">
    <property type="entry name" value="SAM-dependent_MTases_sf"/>
</dbReference>
<keyword evidence="2" id="KW-0808">Transferase</keyword>
<dbReference type="PANTHER" id="PTHR43591:SF24">
    <property type="entry name" value="2-METHOXY-6-POLYPRENYL-1,4-BENZOQUINOL METHYLASE, MITOCHONDRIAL"/>
    <property type="match status" value="1"/>
</dbReference>
<dbReference type="GO" id="GO:0008757">
    <property type="term" value="F:S-adenosylmethionine-dependent methyltransferase activity"/>
    <property type="evidence" value="ECO:0007669"/>
    <property type="project" value="InterPro"/>
</dbReference>
<keyword evidence="3" id="KW-1185">Reference proteome</keyword>